<evidence type="ECO:0000256" key="11">
    <source>
        <dbReference type="ARBA" id="ARBA00023053"/>
    </source>
</evidence>
<evidence type="ECO:0000256" key="8">
    <source>
        <dbReference type="ARBA" id="ARBA00022692"/>
    </source>
</evidence>
<evidence type="ECO:0000256" key="12">
    <source>
        <dbReference type="ARBA" id="ARBA00023065"/>
    </source>
</evidence>
<dbReference type="HAMAP" id="MF_00404">
    <property type="entry name" value="OadG"/>
    <property type="match status" value="1"/>
</dbReference>
<evidence type="ECO:0000256" key="9">
    <source>
        <dbReference type="ARBA" id="ARBA00022967"/>
    </source>
</evidence>
<sequence>MSGPLVEQGFDLMLYGMGTVVVFLSLLVVATWAMSTVINRWFPDKPVEQALKPSTSIPPQVPEKTLRIIKDAIAQHRQR</sequence>
<evidence type="ECO:0000256" key="10">
    <source>
        <dbReference type="ARBA" id="ARBA00022989"/>
    </source>
</evidence>
<dbReference type="InterPro" id="IPR023424">
    <property type="entry name" value="OadG"/>
</dbReference>
<dbReference type="GO" id="GO:0015451">
    <property type="term" value="F:decarboxylation-driven active transmembrane transporter activity"/>
    <property type="evidence" value="ECO:0007669"/>
    <property type="project" value="UniProtKB-EC"/>
</dbReference>
<accession>A0A6S6UA73</accession>
<evidence type="ECO:0000313" key="18">
    <source>
        <dbReference type="EMBL" id="CAA6827167.1"/>
    </source>
</evidence>
<protein>
    <recommendedName>
        <fullName evidence="16">Probable oxaloacetate decarboxylase gamma chain</fullName>
        <ecNumber evidence="16">7.2.4.2</ecNumber>
    </recommendedName>
</protein>
<evidence type="ECO:0000256" key="13">
    <source>
        <dbReference type="ARBA" id="ARBA00023136"/>
    </source>
</evidence>
<proteinExistence type="inferred from homology"/>
<evidence type="ECO:0000256" key="4">
    <source>
        <dbReference type="ARBA" id="ARBA00005844"/>
    </source>
</evidence>
<dbReference type="InterPro" id="IPR005899">
    <property type="entry name" value="Na_pump_deCOase"/>
</dbReference>
<dbReference type="GO" id="GO:0015081">
    <property type="term" value="F:sodium ion transmembrane transporter activity"/>
    <property type="evidence" value="ECO:0007669"/>
    <property type="project" value="UniProtKB-UniRule"/>
</dbReference>
<evidence type="ECO:0000256" key="14">
    <source>
        <dbReference type="ARBA" id="ARBA00023201"/>
    </source>
</evidence>
<reference evidence="18" key="1">
    <citation type="submission" date="2020-01" db="EMBL/GenBank/DDBJ databases">
        <authorList>
            <person name="Meier V. D."/>
            <person name="Meier V D."/>
        </authorList>
    </citation>
    <scope>NUCLEOTIDE SEQUENCE</scope>
    <source>
        <strain evidence="18">HLG_WM_MAG_07</strain>
    </source>
</reference>
<comment type="subunit">
    <text evidence="5 16">Heterotrimer of an alpha, a beta and a gamma subunit.</text>
</comment>
<keyword evidence="12 16" id="KW-0406">Ion transport</keyword>
<feature type="transmembrane region" description="Helical" evidence="16 17">
    <location>
        <begin position="12"/>
        <end position="33"/>
    </location>
</feature>
<keyword evidence="14 16" id="KW-0739">Sodium transport</keyword>
<organism evidence="18">
    <name type="scientific">uncultured Thiotrichaceae bacterium</name>
    <dbReference type="NCBI Taxonomy" id="298394"/>
    <lineage>
        <taxon>Bacteria</taxon>
        <taxon>Pseudomonadati</taxon>
        <taxon>Pseudomonadota</taxon>
        <taxon>Gammaproteobacteria</taxon>
        <taxon>Thiotrichales</taxon>
        <taxon>Thiotrichaceae</taxon>
        <taxon>environmental samples</taxon>
    </lineage>
</organism>
<dbReference type="GO" id="GO:0008948">
    <property type="term" value="F:oxaloacetate decarboxylase activity"/>
    <property type="evidence" value="ECO:0007669"/>
    <property type="project" value="UniProtKB-UniRule"/>
</dbReference>
<comment type="similarity">
    <text evidence="4 16 17">Belongs to the OadG family.</text>
</comment>
<dbReference type="GO" id="GO:0036376">
    <property type="term" value="P:sodium ion export across plasma membrane"/>
    <property type="evidence" value="ECO:0007669"/>
    <property type="project" value="InterPro"/>
</dbReference>
<dbReference type="AlphaFoldDB" id="A0A6S6UA73"/>
<comment type="cofactor">
    <cofactor evidence="1 16 17">
        <name>Na(+)</name>
        <dbReference type="ChEBI" id="CHEBI:29101"/>
    </cofactor>
</comment>
<evidence type="ECO:0000256" key="7">
    <source>
        <dbReference type="ARBA" id="ARBA00022475"/>
    </source>
</evidence>
<evidence type="ECO:0000256" key="5">
    <source>
        <dbReference type="ARBA" id="ARBA00011869"/>
    </source>
</evidence>
<comment type="catalytic activity">
    <reaction evidence="15 16 17">
        <text>oxaloacetate + 2 Na(+)(in) + H(+) = pyruvate + 2 Na(+)(out) + CO2</text>
        <dbReference type="Rhea" id="RHEA:57724"/>
        <dbReference type="ChEBI" id="CHEBI:15361"/>
        <dbReference type="ChEBI" id="CHEBI:15378"/>
        <dbReference type="ChEBI" id="CHEBI:16452"/>
        <dbReference type="ChEBI" id="CHEBI:16526"/>
        <dbReference type="ChEBI" id="CHEBI:29101"/>
        <dbReference type="EC" id="7.2.4.2"/>
    </reaction>
</comment>
<evidence type="ECO:0000256" key="1">
    <source>
        <dbReference type="ARBA" id="ARBA00001959"/>
    </source>
</evidence>
<keyword evidence="13 16" id="KW-0472">Membrane</keyword>
<evidence type="ECO:0000256" key="17">
    <source>
        <dbReference type="RuleBase" id="RU004278"/>
    </source>
</evidence>
<keyword evidence="7 16" id="KW-1003">Cell membrane</keyword>
<keyword evidence="10 16" id="KW-1133">Transmembrane helix</keyword>
<comment type="subcellular location">
    <subcellularLocation>
        <location evidence="3 16 17">Cell membrane</location>
        <topology evidence="3 16 17">Single-pass membrane protein</topology>
    </subcellularLocation>
</comment>
<evidence type="ECO:0000256" key="15">
    <source>
        <dbReference type="ARBA" id="ARBA00048176"/>
    </source>
</evidence>
<name>A0A6S6UA73_9GAMM</name>
<keyword evidence="6 16" id="KW-0813">Transport</keyword>
<dbReference type="NCBIfam" id="TIGR01195">
    <property type="entry name" value="oadG_fam"/>
    <property type="match status" value="1"/>
</dbReference>
<comment type="function">
    <text evidence="2 16 17">Catalyzes the decarboxylation of oxaloacetate coupled to Na(+) translocation.</text>
</comment>
<keyword evidence="8 16" id="KW-0812">Transmembrane</keyword>
<dbReference type="Pfam" id="PF04277">
    <property type="entry name" value="OAD_gamma"/>
    <property type="match status" value="1"/>
</dbReference>
<evidence type="ECO:0000256" key="16">
    <source>
        <dbReference type="HAMAP-Rule" id="MF_00404"/>
    </source>
</evidence>
<keyword evidence="9 16" id="KW-1278">Translocase</keyword>
<keyword evidence="11 16" id="KW-0915">Sodium</keyword>
<dbReference type="EC" id="7.2.4.2" evidence="16"/>
<dbReference type="EMBL" id="CACVAY010000139">
    <property type="protein sequence ID" value="CAA6827167.1"/>
    <property type="molecule type" value="Genomic_DNA"/>
</dbReference>
<dbReference type="GO" id="GO:0005886">
    <property type="term" value="C:plasma membrane"/>
    <property type="evidence" value="ECO:0007669"/>
    <property type="project" value="UniProtKB-SubCell"/>
</dbReference>
<evidence type="ECO:0000256" key="3">
    <source>
        <dbReference type="ARBA" id="ARBA00004162"/>
    </source>
</evidence>
<evidence type="ECO:0000256" key="6">
    <source>
        <dbReference type="ARBA" id="ARBA00022448"/>
    </source>
</evidence>
<evidence type="ECO:0000256" key="2">
    <source>
        <dbReference type="ARBA" id="ARBA00003002"/>
    </source>
</evidence>
<gene>
    <name evidence="16" type="primary">oadG</name>
    <name evidence="18" type="ORF">HELGO_WM8359</name>
</gene>